<name>A0A6P1XZF0_9SPIR</name>
<evidence type="ECO:0000313" key="1">
    <source>
        <dbReference type="EMBL" id="QHX42811.1"/>
    </source>
</evidence>
<dbReference type="EMBL" id="CP048020">
    <property type="protein sequence ID" value="QHX42811.1"/>
    <property type="molecule type" value="Genomic_DNA"/>
</dbReference>
<dbReference type="KEGG" id="trz:GWP43_04415"/>
<accession>A0A6P1XZF0</accession>
<dbReference type="InterPro" id="IPR035196">
    <property type="entry name" value="DUF5312"/>
</dbReference>
<sequence>MFDFINTLITLIKDFFEGLFFSSSPEYQKKRQLKGYAAELKKLNPPLYHTGKILLPAFGSLLYQLYHFLQPVKAILDKTVNSPDIRASEKYQDLFFEAILSEEQVKQHRSFTFQARSQLLSKCKNYQETEHTLQEQIHSFKNFIRLFHTPAFKTREQELIKLFYLSDLCDFDYASFLNQFNNNLQLNTAGPASISQDNFEEVFAGDVIKNLLDFQFIVRHVSITQTTINDVIFLARSLGNFTDETGVKLEKTLNMVENLLANQLKRTTIPIMLKLIKEDPNFKEKVTVSESKPLQEYIDRSSEIFQADSKRLLKITKENNITGLIEKCFGSGQLKPLEGYNDTVNDAIQNLSPISFDWVKPIQLLKAFTEMYFEAHYKTFLKSLLIEGFFVNKQVEGQYAAIYRSCEMLSSKIANFEQLFKPKGQCNLLEIQGYIAEIEKGKDMKKQLQKIVDIANMQAKTIVQNGSKSYADLYIFTEHLLEDIKAPTSELITNIKALVVSSKNKESFIRLEQDRHIFAMFLEIMKNYAVFGSIEKGKPGAPIPTAAPNAGAAVKPMQK</sequence>
<reference evidence="1 2" key="1">
    <citation type="submission" date="2020-01" db="EMBL/GenBank/DDBJ databases">
        <title>Complete genome sequence of a human oral phylogroup 1 Treponema sp. strain ATCC 700766, originally isolated from periodontitis dental plaque.</title>
        <authorList>
            <person name="Chan Y."/>
            <person name="Huo Y.-B."/>
            <person name="Yu X.-L."/>
            <person name="Zeng H."/>
            <person name="Leung W.-K."/>
            <person name="Watt R.M."/>
        </authorList>
    </citation>
    <scope>NUCLEOTIDE SEQUENCE [LARGE SCALE GENOMIC DNA]</scope>
    <source>
        <strain evidence="1 2">OMZ 804</strain>
    </source>
</reference>
<organism evidence="1 2">
    <name type="scientific">Treponema vincentii</name>
    <dbReference type="NCBI Taxonomy" id="69710"/>
    <lineage>
        <taxon>Bacteria</taxon>
        <taxon>Pseudomonadati</taxon>
        <taxon>Spirochaetota</taxon>
        <taxon>Spirochaetia</taxon>
        <taxon>Spirochaetales</taxon>
        <taxon>Treponemataceae</taxon>
        <taxon>Treponema</taxon>
    </lineage>
</organism>
<dbReference type="Proteomes" id="UP000464374">
    <property type="component" value="Chromosome"/>
</dbReference>
<dbReference type="Pfam" id="PF17239">
    <property type="entry name" value="DUF5312"/>
    <property type="match status" value="1"/>
</dbReference>
<proteinExistence type="predicted"/>
<dbReference type="AlphaFoldDB" id="A0A6P1XZF0"/>
<gene>
    <name evidence="1" type="ORF">GWP43_04415</name>
</gene>
<dbReference type="RefSeq" id="WP_162662995.1">
    <property type="nucleotide sequence ID" value="NZ_CP048020.1"/>
</dbReference>
<evidence type="ECO:0000313" key="2">
    <source>
        <dbReference type="Proteomes" id="UP000464374"/>
    </source>
</evidence>
<protein>
    <submittedName>
        <fullName evidence="1">Uncharacterized protein</fullName>
    </submittedName>
</protein>